<dbReference type="HOGENOM" id="CLU_012062_8_1_11"/>
<feature type="compositionally biased region" description="Low complexity" evidence="2">
    <location>
        <begin position="11"/>
        <end position="25"/>
    </location>
</feature>
<keyword evidence="5" id="KW-1185">Reference proteome</keyword>
<sequence length="305" mass="31727">MTDNDRHKQPAATARPARTTARAGWRGRLGAGLGILALLGGLAACGGDASEPTAQSSRSAPAASAGPVAPESASPSAEPSELPEPSPSAPPSDLRKVTCEYRKDTTGAPAKFVGYPPKKLPPDVIKAKTMTIKTNHGDIVIDLATGQAPCTVNSFAFLAKKDFFDNTVCHRLATLETNGVGVLQCGDPQAKGDGRNPTDGLGGPGYLFNDENLGPQYLRGVVFMAQGPEEANSNGSQFAISFTDENAQLPQVYTPFGQVRKGMDIIDKIAKGGVILFPDNGDITGDSGGSNAPKIRVVIKDLIIS</sequence>
<dbReference type="Gene3D" id="2.40.100.10">
    <property type="entry name" value="Cyclophilin-like"/>
    <property type="match status" value="1"/>
</dbReference>
<dbReference type="RefSeq" id="WP_013132297.1">
    <property type="nucleotide sequence ID" value="NC_014165.1"/>
</dbReference>
<gene>
    <name evidence="4" type="ordered locus">Tbis_2052</name>
</gene>
<dbReference type="OrthoDB" id="5507614at2"/>
<keyword evidence="4" id="KW-0413">Isomerase</keyword>
<evidence type="ECO:0000313" key="5">
    <source>
        <dbReference type="Proteomes" id="UP000006640"/>
    </source>
</evidence>
<feature type="region of interest" description="Disordered" evidence="2">
    <location>
        <begin position="1"/>
        <end position="25"/>
    </location>
</feature>
<evidence type="ECO:0000313" key="4">
    <source>
        <dbReference type="EMBL" id="ADG88764.1"/>
    </source>
</evidence>
<protein>
    <submittedName>
        <fullName evidence="4">Peptidyl-prolyl cis-trans isomerase cyclophilin type</fullName>
    </submittedName>
</protein>
<dbReference type="Proteomes" id="UP000006640">
    <property type="component" value="Chromosome"/>
</dbReference>
<dbReference type="eggNOG" id="COG0652">
    <property type="taxonomic scope" value="Bacteria"/>
</dbReference>
<dbReference type="KEGG" id="tbi:Tbis_2052"/>
<dbReference type="SUPFAM" id="SSF50891">
    <property type="entry name" value="Cyclophilin-like"/>
    <property type="match status" value="1"/>
</dbReference>
<dbReference type="GO" id="GO:0003755">
    <property type="term" value="F:peptidyl-prolyl cis-trans isomerase activity"/>
    <property type="evidence" value="ECO:0007669"/>
    <property type="project" value="InterPro"/>
</dbReference>
<accession>D6Y2B5</accession>
<dbReference type="STRING" id="469371.Tbis_2052"/>
<dbReference type="CDD" id="cd00317">
    <property type="entry name" value="cyclophilin"/>
    <property type="match status" value="1"/>
</dbReference>
<dbReference type="PROSITE" id="PS50072">
    <property type="entry name" value="CSA_PPIASE_2"/>
    <property type="match status" value="1"/>
</dbReference>
<evidence type="ECO:0000256" key="2">
    <source>
        <dbReference type="SAM" id="MobiDB-lite"/>
    </source>
</evidence>
<dbReference type="InterPro" id="IPR029000">
    <property type="entry name" value="Cyclophilin-like_dom_sf"/>
</dbReference>
<dbReference type="AlphaFoldDB" id="D6Y2B5"/>
<feature type="domain" description="PPIase cyclophilin-type" evidence="3">
    <location>
        <begin position="134"/>
        <end position="304"/>
    </location>
</feature>
<dbReference type="PANTHER" id="PTHR45625:SF3">
    <property type="entry name" value="PEPTIDYL-PROLYL CIS-TRANS ISOMERASE B-RELATED"/>
    <property type="match status" value="1"/>
</dbReference>
<dbReference type="Pfam" id="PF00160">
    <property type="entry name" value="Pro_isomerase"/>
    <property type="match status" value="1"/>
</dbReference>
<dbReference type="PANTHER" id="PTHR45625">
    <property type="entry name" value="PEPTIDYL-PROLYL CIS-TRANS ISOMERASE-RELATED"/>
    <property type="match status" value="1"/>
</dbReference>
<reference evidence="4 5" key="1">
    <citation type="submission" date="2010-01" db="EMBL/GenBank/DDBJ databases">
        <title>The complete genome of Thermobispora bispora DSM 43833.</title>
        <authorList>
            <consortium name="US DOE Joint Genome Institute (JGI-PGF)"/>
            <person name="Lucas S."/>
            <person name="Copeland A."/>
            <person name="Lapidus A."/>
            <person name="Glavina del Rio T."/>
            <person name="Dalin E."/>
            <person name="Tice H."/>
            <person name="Bruce D."/>
            <person name="Goodwin L."/>
            <person name="Pitluck S."/>
            <person name="Kyrpides N."/>
            <person name="Mavromatis K."/>
            <person name="Ivanova N."/>
            <person name="Mikhailova N."/>
            <person name="Chertkov O."/>
            <person name="Brettin T."/>
            <person name="Detter J.C."/>
            <person name="Han C."/>
            <person name="Larimer F."/>
            <person name="Land M."/>
            <person name="Hauser L."/>
            <person name="Markowitz V."/>
            <person name="Cheng J.-F."/>
            <person name="Hugenholtz P."/>
            <person name="Woyke T."/>
            <person name="Wu D."/>
            <person name="Jando M."/>
            <person name="Schneider S."/>
            <person name="Klenk H.-P."/>
            <person name="Eisen J.A."/>
        </authorList>
    </citation>
    <scope>NUCLEOTIDE SEQUENCE [LARGE SCALE GENOMIC DNA]</scope>
    <source>
        <strain evidence="5">ATCC 19993 / DSM 43833 / CBS 139.67 / JCM 10125 / KCTC 9307 / NBRC 14880 / R51</strain>
    </source>
</reference>
<proteinExistence type="predicted"/>
<evidence type="ECO:0000259" key="3">
    <source>
        <dbReference type="PROSITE" id="PS50072"/>
    </source>
</evidence>
<dbReference type="InterPro" id="IPR044666">
    <property type="entry name" value="Cyclophilin_A-like"/>
</dbReference>
<dbReference type="EMBL" id="CP001874">
    <property type="protein sequence ID" value="ADG88764.1"/>
    <property type="molecule type" value="Genomic_DNA"/>
</dbReference>
<feature type="region of interest" description="Disordered" evidence="2">
    <location>
        <begin position="46"/>
        <end position="94"/>
    </location>
</feature>
<name>D6Y2B5_THEBD</name>
<evidence type="ECO:0000256" key="1">
    <source>
        <dbReference type="ARBA" id="ARBA00002388"/>
    </source>
</evidence>
<organism evidence="4 5">
    <name type="scientific">Thermobispora bispora (strain ATCC 19993 / DSM 43833 / CBS 139.67 / JCM 10125 / KCTC 9307 / NBRC 14880 / R51)</name>
    <dbReference type="NCBI Taxonomy" id="469371"/>
    <lineage>
        <taxon>Bacteria</taxon>
        <taxon>Bacillati</taxon>
        <taxon>Actinomycetota</taxon>
        <taxon>Actinomycetes</taxon>
        <taxon>Streptosporangiales</taxon>
        <taxon>Streptosporangiaceae</taxon>
        <taxon>Thermobispora</taxon>
    </lineage>
</organism>
<feature type="compositionally biased region" description="Low complexity" evidence="2">
    <location>
        <begin position="46"/>
        <end position="80"/>
    </location>
</feature>
<comment type="function">
    <text evidence="1">PPIases accelerate the folding of proteins. It catalyzes the cis-trans isomerization of proline imidic peptide bonds in oligopeptides.</text>
</comment>
<dbReference type="InterPro" id="IPR002130">
    <property type="entry name" value="Cyclophilin-type_PPIase_dom"/>
</dbReference>